<dbReference type="Pfam" id="PF02673">
    <property type="entry name" value="BacA"/>
    <property type="match status" value="1"/>
</dbReference>
<comment type="similarity">
    <text evidence="2 17">Belongs to the UppP family.</text>
</comment>
<evidence type="ECO:0000256" key="7">
    <source>
        <dbReference type="ARBA" id="ARBA00022801"/>
    </source>
</evidence>
<evidence type="ECO:0000256" key="16">
    <source>
        <dbReference type="ARBA" id="ARBA00047594"/>
    </source>
</evidence>
<evidence type="ECO:0000256" key="3">
    <source>
        <dbReference type="ARBA" id="ARBA00012374"/>
    </source>
</evidence>
<dbReference type="EMBL" id="DSYK01000746">
    <property type="protein sequence ID" value="HGS23123.1"/>
    <property type="molecule type" value="Genomic_DNA"/>
</dbReference>
<keyword evidence="6 17" id="KW-0812">Transmembrane</keyword>
<evidence type="ECO:0000256" key="13">
    <source>
        <dbReference type="ARBA" id="ARBA00023316"/>
    </source>
</evidence>
<keyword evidence="7 17" id="KW-0378">Hydrolase</keyword>
<feature type="transmembrane region" description="Helical" evidence="17">
    <location>
        <begin position="114"/>
        <end position="139"/>
    </location>
</feature>
<keyword evidence="13 17" id="KW-0961">Cell wall biogenesis/degradation</keyword>
<dbReference type="PANTHER" id="PTHR30622">
    <property type="entry name" value="UNDECAPRENYL-DIPHOSPHATASE"/>
    <property type="match status" value="1"/>
</dbReference>
<comment type="catalytic activity">
    <reaction evidence="16 17">
        <text>di-trans,octa-cis-undecaprenyl diphosphate + H2O = di-trans,octa-cis-undecaprenyl phosphate + phosphate + H(+)</text>
        <dbReference type="Rhea" id="RHEA:28094"/>
        <dbReference type="ChEBI" id="CHEBI:15377"/>
        <dbReference type="ChEBI" id="CHEBI:15378"/>
        <dbReference type="ChEBI" id="CHEBI:43474"/>
        <dbReference type="ChEBI" id="CHEBI:58405"/>
        <dbReference type="ChEBI" id="CHEBI:60392"/>
        <dbReference type="EC" id="3.6.1.27"/>
    </reaction>
</comment>
<dbReference type="GO" id="GO:0071555">
    <property type="term" value="P:cell wall organization"/>
    <property type="evidence" value="ECO:0007669"/>
    <property type="project" value="UniProtKB-KW"/>
</dbReference>
<proteinExistence type="inferred from homology"/>
<evidence type="ECO:0000256" key="9">
    <source>
        <dbReference type="ARBA" id="ARBA00022984"/>
    </source>
</evidence>
<keyword evidence="9 17" id="KW-0573">Peptidoglycan synthesis</keyword>
<keyword evidence="8 17" id="KW-0133">Cell shape</keyword>
<dbReference type="GO" id="GO:0009252">
    <property type="term" value="P:peptidoglycan biosynthetic process"/>
    <property type="evidence" value="ECO:0007669"/>
    <property type="project" value="UniProtKB-KW"/>
</dbReference>
<evidence type="ECO:0000313" key="18">
    <source>
        <dbReference type="EMBL" id="HGS23123.1"/>
    </source>
</evidence>
<keyword evidence="5 17" id="KW-1003">Cell membrane</keyword>
<comment type="caution">
    <text evidence="18">The sequence shown here is derived from an EMBL/GenBank/DDBJ whole genome shotgun (WGS) entry which is preliminary data.</text>
</comment>
<keyword evidence="11 17" id="KW-0472">Membrane</keyword>
<feature type="transmembrane region" description="Helical" evidence="17">
    <location>
        <begin position="90"/>
        <end position="108"/>
    </location>
</feature>
<dbReference type="GO" id="GO:0008360">
    <property type="term" value="P:regulation of cell shape"/>
    <property type="evidence" value="ECO:0007669"/>
    <property type="project" value="UniProtKB-KW"/>
</dbReference>
<evidence type="ECO:0000256" key="11">
    <source>
        <dbReference type="ARBA" id="ARBA00023136"/>
    </source>
</evidence>
<comment type="subcellular location">
    <subcellularLocation>
        <location evidence="1 17">Cell membrane</location>
        <topology evidence="1 17">Multi-pass membrane protein</topology>
    </subcellularLocation>
</comment>
<dbReference type="GO" id="GO:0005886">
    <property type="term" value="C:plasma membrane"/>
    <property type="evidence" value="ECO:0007669"/>
    <property type="project" value="UniProtKB-SubCell"/>
</dbReference>
<evidence type="ECO:0000256" key="14">
    <source>
        <dbReference type="ARBA" id="ARBA00032707"/>
    </source>
</evidence>
<evidence type="ECO:0000256" key="10">
    <source>
        <dbReference type="ARBA" id="ARBA00022989"/>
    </source>
</evidence>
<keyword evidence="12 17" id="KW-0046">Antibiotic resistance</keyword>
<evidence type="ECO:0000256" key="17">
    <source>
        <dbReference type="HAMAP-Rule" id="MF_01006"/>
    </source>
</evidence>
<protein>
    <recommendedName>
        <fullName evidence="4 17">Undecaprenyl-diphosphatase</fullName>
        <ecNumber evidence="3 17">3.6.1.27</ecNumber>
    </recommendedName>
    <alternativeName>
        <fullName evidence="15 17">Bacitracin resistance protein</fullName>
    </alternativeName>
    <alternativeName>
        <fullName evidence="14 17">Undecaprenyl pyrophosphate phosphatase</fullName>
    </alternativeName>
</protein>
<evidence type="ECO:0000256" key="4">
    <source>
        <dbReference type="ARBA" id="ARBA00021581"/>
    </source>
</evidence>
<accession>A0A7C4PL98</accession>
<dbReference type="GO" id="GO:0050380">
    <property type="term" value="F:undecaprenyl-diphosphatase activity"/>
    <property type="evidence" value="ECO:0007669"/>
    <property type="project" value="UniProtKB-UniRule"/>
</dbReference>
<comment type="function">
    <text evidence="17">Catalyzes the dephosphorylation of undecaprenyl diphosphate (UPP). Confers resistance to bacitracin.</text>
</comment>
<evidence type="ECO:0000256" key="2">
    <source>
        <dbReference type="ARBA" id="ARBA00010621"/>
    </source>
</evidence>
<comment type="miscellaneous">
    <text evidence="17">Bacitracin is thought to be involved in the inhibition of peptidoglycan synthesis by sequestering undecaprenyl diphosphate, thereby reducing the pool of lipid carrier available.</text>
</comment>
<feature type="transmembrane region" description="Helical" evidence="17">
    <location>
        <begin position="189"/>
        <end position="209"/>
    </location>
</feature>
<dbReference type="AlphaFoldDB" id="A0A7C4PL98"/>
<dbReference type="NCBIfam" id="TIGR00753">
    <property type="entry name" value="undec_PP_bacA"/>
    <property type="match status" value="1"/>
</dbReference>
<feature type="transmembrane region" description="Helical" evidence="17">
    <location>
        <begin position="252"/>
        <end position="272"/>
    </location>
</feature>
<dbReference type="EC" id="3.6.1.27" evidence="3 17"/>
<dbReference type="GO" id="GO:0046677">
    <property type="term" value="P:response to antibiotic"/>
    <property type="evidence" value="ECO:0007669"/>
    <property type="project" value="UniProtKB-UniRule"/>
</dbReference>
<dbReference type="InterPro" id="IPR003824">
    <property type="entry name" value="UppP"/>
</dbReference>
<evidence type="ECO:0000256" key="5">
    <source>
        <dbReference type="ARBA" id="ARBA00022475"/>
    </source>
</evidence>
<keyword evidence="10 17" id="KW-1133">Transmembrane helix</keyword>
<evidence type="ECO:0000256" key="15">
    <source>
        <dbReference type="ARBA" id="ARBA00032932"/>
    </source>
</evidence>
<feature type="transmembrane region" description="Helical" evidence="17">
    <location>
        <begin position="221"/>
        <end position="240"/>
    </location>
</feature>
<evidence type="ECO:0000256" key="1">
    <source>
        <dbReference type="ARBA" id="ARBA00004651"/>
    </source>
</evidence>
<name>A0A7C4PL98_9CHLR</name>
<dbReference type="HAMAP" id="MF_01006">
    <property type="entry name" value="Undec_diphosphatase"/>
    <property type="match status" value="1"/>
</dbReference>
<evidence type="ECO:0000256" key="6">
    <source>
        <dbReference type="ARBA" id="ARBA00022692"/>
    </source>
</evidence>
<feature type="transmembrane region" description="Helical" evidence="17">
    <location>
        <begin position="55"/>
        <end position="78"/>
    </location>
</feature>
<dbReference type="PANTHER" id="PTHR30622:SF4">
    <property type="entry name" value="UNDECAPRENYL-DIPHOSPHATASE"/>
    <property type="match status" value="1"/>
</dbReference>
<reference evidence="18" key="1">
    <citation type="journal article" date="2020" name="mSystems">
        <title>Genome- and Community-Level Interaction Insights into Carbon Utilization and Element Cycling Functions of Hydrothermarchaeota in Hydrothermal Sediment.</title>
        <authorList>
            <person name="Zhou Z."/>
            <person name="Liu Y."/>
            <person name="Xu W."/>
            <person name="Pan J."/>
            <person name="Luo Z.H."/>
            <person name="Li M."/>
        </authorList>
    </citation>
    <scope>NUCLEOTIDE SEQUENCE [LARGE SCALE GENOMIC DNA]</scope>
    <source>
        <strain evidence="18">SpSt-573</strain>
    </source>
</reference>
<gene>
    <name evidence="17 18" type="primary">uppP</name>
    <name evidence="18" type="ORF">ENT37_14815</name>
</gene>
<organism evidence="18">
    <name type="scientific">Anaerolinea thermolimosa</name>
    <dbReference type="NCBI Taxonomy" id="229919"/>
    <lineage>
        <taxon>Bacteria</taxon>
        <taxon>Bacillati</taxon>
        <taxon>Chloroflexota</taxon>
        <taxon>Anaerolineae</taxon>
        <taxon>Anaerolineales</taxon>
        <taxon>Anaerolineaceae</taxon>
        <taxon>Anaerolinea</taxon>
    </lineage>
</organism>
<evidence type="ECO:0000256" key="8">
    <source>
        <dbReference type="ARBA" id="ARBA00022960"/>
    </source>
</evidence>
<sequence length="274" mass="30104">MSLLQAILLGIIQGLTEFLPISSSAHLVIAPFLLNWQLDPQIIFTFDVLVQNGTLVAVVIYFWKDLWAILRAFVLGLMRRQPFTDPISRLGWFILLASLPAGILGILVKPFVEAAFHSVLATSLFLGVTAILLLMAEWLGRRTRPLESIRWLDALVMGFFQALAIFPGISRSGATISGGMLRNLDRRAAARFSFLMSVPIMLAAGGLETLDALKIPNITHFLLPILAGFTAAAVTGYLAIHWLLGYLQKHPLGWFAVYCLLAGGLTIAVYFLRG</sequence>
<evidence type="ECO:0000256" key="12">
    <source>
        <dbReference type="ARBA" id="ARBA00023251"/>
    </source>
</evidence>